<comment type="caution">
    <text evidence="2">The sequence shown here is derived from an EMBL/GenBank/DDBJ whole genome shotgun (WGS) entry which is preliminary data.</text>
</comment>
<reference evidence="2 3" key="1">
    <citation type="submission" date="2016-06" db="EMBL/GenBank/DDBJ databases">
        <title>The Draft Genome Sequence and Annotation of the Desert Woodrat Neotoma lepida.</title>
        <authorList>
            <person name="Campbell M."/>
            <person name="Oakeson K.F."/>
            <person name="Yandell M."/>
            <person name="Halpert J.R."/>
            <person name="Dearing D."/>
        </authorList>
    </citation>
    <scope>NUCLEOTIDE SEQUENCE [LARGE SCALE GENOMIC DNA]</scope>
    <source>
        <strain evidence="2">417</strain>
        <tissue evidence="2">Liver</tissue>
    </source>
</reference>
<dbReference type="OrthoDB" id="3640at2759"/>
<organism evidence="2 3">
    <name type="scientific">Neotoma lepida</name>
    <name type="common">Desert woodrat</name>
    <dbReference type="NCBI Taxonomy" id="56216"/>
    <lineage>
        <taxon>Eukaryota</taxon>
        <taxon>Metazoa</taxon>
        <taxon>Chordata</taxon>
        <taxon>Craniata</taxon>
        <taxon>Vertebrata</taxon>
        <taxon>Euteleostomi</taxon>
        <taxon>Mammalia</taxon>
        <taxon>Eutheria</taxon>
        <taxon>Euarchontoglires</taxon>
        <taxon>Glires</taxon>
        <taxon>Rodentia</taxon>
        <taxon>Myomorpha</taxon>
        <taxon>Muroidea</taxon>
        <taxon>Cricetidae</taxon>
        <taxon>Neotominae</taxon>
        <taxon>Neotoma</taxon>
    </lineage>
</organism>
<evidence type="ECO:0000313" key="3">
    <source>
        <dbReference type="Proteomes" id="UP000092124"/>
    </source>
</evidence>
<dbReference type="EMBL" id="LZPO01035565">
    <property type="protein sequence ID" value="OBS75729.1"/>
    <property type="molecule type" value="Genomic_DNA"/>
</dbReference>
<proteinExistence type="predicted"/>
<sequence>MKKAEESSEGSTPIKPLVVCGPQEAFEEITPTTSSDTHYGETKMVKSPVPNSKGLHPVVLLKDLCGKFLHSAKNNTKE</sequence>
<dbReference type="Proteomes" id="UP000092124">
    <property type="component" value="Unassembled WGS sequence"/>
</dbReference>
<dbReference type="AlphaFoldDB" id="A0A1A6HBR4"/>
<evidence type="ECO:0000313" key="2">
    <source>
        <dbReference type="EMBL" id="OBS75729.1"/>
    </source>
</evidence>
<protein>
    <submittedName>
        <fullName evidence="2">Uncharacterized protein</fullName>
    </submittedName>
</protein>
<evidence type="ECO:0000256" key="1">
    <source>
        <dbReference type="SAM" id="MobiDB-lite"/>
    </source>
</evidence>
<keyword evidence="3" id="KW-1185">Reference proteome</keyword>
<gene>
    <name evidence="2" type="ORF">A6R68_17819</name>
</gene>
<name>A0A1A6HBR4_NEOLE</name>
<feature type="region of interest" description="Disordered" evidence="1">
    <location>
        <begin position="32"/>
        <end position="53"/>
    </location>
</feature>
<accession>A0A1A6HBR4</accession>